<dbReference type="RefSeq" id="WP_078256143.1">
    <property type="nucleotide sequence ID" value="NZ_MUXT01000008.1"/>
</dbReference>
<evidence type="ECO:0000313" key="2">
    <source>
        <dbReference type="EMBL" id="OOR83165.1"/>
    </source>
</evidence>
<evidence type="ECO:0000256" key="1">
    <source>
        <dbReference type="SAM" id="SignalP"/>
    </source>
</evidence>
<dbReference type="EMBL" id="MUXT01000008">
    <property type="protein sequence ID" value="OOR83165.1"/>
    <property type="molecule type" value="Genomic_DNA"/>
</dbReference>
<dbReference type="AlphaFoldDB" id="A0A1S9ZI44"/>
<sequence length="215" mass="24082">MNKFLAAIALVGVTTAAHAADWTSLFKHYERGQDIEKATVMSDFFWSATVCMNSIEELKECTSGDGKITNKKPKLPAKYAKDLVGKPKLTADGEWVYFSVKGATLYGLPIKGFEFGSYLGEDALGRVDFGPMTQKQFNQLKGKAKFAESWDLGYVYDEVENAYYEVEDCYPYAVFKRVNGRGLLWFNPYFGGETTMTAQDIAAWEAKNKAEGCKR</sequence>
<reference evidence="2 3" key="1">
    <citation type="submission" date="2017-02" db="EMBL/GenBank/DDBJ databases">
        <title>Draft genome sequence of Moraxella canis CCUG 8415A type strain.</title>
        <authorList>
            <person name="Engstrom-Jakobsson H."/>
            <person name="Salva-Serra F."/>
            <person name="Thorell K."/>
            <person name="Gonzales-Siles L."/>
            <person name="Karlsson R."/>
            <person name="Boulund F."/>
            <person name="Engstrand L."/>
            <person name="Moore E."/>
        </authorList>
    </citation>
    <scope>NUCLEOTIDE SEQUENCE [LARGE SCALE GENOMIC DNA]</scope>
    <source>
        <strain evidence="2 3">CCUG 8415A</strain>
    </source>
</reference>
<evidence type="ECO:0000313" key="3">
    <source>
        <dbReference type="Proteomes" id="UP000190322"/>
    </source>
</evidence>
<accession>A0A1S9ZI44</accession>
<dbReference type="Proteomes" id="UP000190322">
    <property type="component" value="Unassembled WGS sequence"/>
</dbReference>
<comment type="caution">
    <text evidence="2">The sequence shown here is derived from an EMBL/GenBank/DDBJ whole genome shotgun (WGS) entry which is preliminary data.</text>
</comment>
<feature type="signal peptide" evidence="1">
    <location>
        <begin position="1"/>
        <end position="19"/>
    </location>
</feature>
<protein>
    <submittedName>
        <fullName evidence="2">Uncharacterized protein</fullName>
    </submittedName>
</protein>
<name>A0A1S9ZI44_9GAMM</name>
<gene>
    <name evidence="2" type="ORF">B0180_06195</name>
</gene>
<proteinExistence type="predicted"/>
<feature type="chain" id="PRO_5013295292" evidence="1">
    <location>
        <begin position="20"/>
        <end position="215"/>
    </location>
</feature>
<organism evidence="2 3">
    <name type="scientific">Moraxella canis</name>
    <dbReference type="NCBI Taxonomy" id="90239"/>
    <lineage>
        <taxon>Bacteria</taxon>
        <taxon>Pseudomonadati</taxon>
        <taxon>Pseudomonadota</taxon>
        <taxon>Gammaproteobacteria</taxon>
        <taxon>Moraxellales</taxon>
        <taxon>Moraxellaceae</taxon>
        <taxon>Moraxella</taxon>
    </lineage>
</organism>
<keyword evidence="1" id="KW-0732">Signal</keyword>